<dbReference type="GO" id="GO:0008783">
    <property type="term" value="F:agmatinase activity"/>
    <property type="evidence" value="ECO:0007669"/>
    <property type="project" value="UniProtKB-EC"/>
</dbReference>
<evidence type="ECO:0000256" key="4">
    <source>
        <dbReference type="PIRSR" id="PIRSR036979-1"/>
    </source>
</evidence>
<dbReference type="PANTHER" id="PTHR11358">
    <property type="entry name" value="ARGINASE/AGMATINASE"/>
    <property type="match status" value="1"/>
</dbReference>
<feature type="binding site" evidence="4">
    <location>
        <position position="127"/>
    </location>
    <ligand>
        <name>Mn(2+)</name>
        <dbReference type="ChEBI" id="CHEBI:29035"/>
        <label>1</label>
    </ligand>
</feature>
<dbReference type="GeneID" id="5143029"/>
<feature type="binding site" evidence="4">
    <location>
        <position position="129"/>
    </location>
    <ligand>
        <name>Mn(2+)</name>
        <dbReference type="ChEBI" id="CHEBI:29035"/>
        <label>1</label>
    </ligand>
</feature>
<dbReference type="EMBL" id="AM114193">
    <property type="protein sequence ID" value="CAJ35086.1"/>
    <property type="molecule type" value="Genomic_DNA"/>
</dbReference>
<proteinExistence type="inferred from homology"/>
<organism evidence="6 7">
    <name type="scientific">Methanocella arvoryzae (strain DSM 22066 / NBRC 105507 / MRE50)</name>
    <dbReference type="NCBI Taxonomy" id="351160"/>
    <lineage>
        <taxon>Archaea</taxon>
        <taxon>Methanobacteriati</taxon>
        <taxon>Methanobacteriota</taxon>
        <taxon>Stenosarchaea group</taxon>
        <taxon>Methanomicrobia</taxon>
        <taxon>Methanocellales</taxon>
        <taxon>Methanocellaceae</taxon>
        <taxon>Methanocella</taxon>
    </lineage>
</organism>
<comment type="cofactor">
    <cofactor evidence="4">
        <name>Mn(2+)</name>
        <dbReference type="ChEBI" id="CHEBI:29035"/>
    </cofactor>
    <text evidence="4">Binds 2 manganese ions per subunit.</text>
</comment>
<dbReference type="eggNOG" id="arCOG01700">
    <property type="taxonomic scope" value="Archaea"/>
</dbReference>
<gene>
    <name evidence="6" type="primary">speB</name>
    <name evidence="6" type="ORF">LRC54</name>
</gene>
<dbReference type="NCBIfam" id="TIGR01230">
    <property type="entry name" value="agmatinase"/>
    <property type="match status" value="1"/>
</dbReference>
<dbReference type="SUPFAM" id="SSF52768">
    <property type="entry name" value="Arginase/deacetylase"/>
    <property type="match status" value="1"/>
</dbReference>
<dbReference type="CDD" id="cd11593">
    <property type="entry name" value="Agmatinase-like_2"/>
    <property type="match status" value="1"/>
</dbReference>
<dbReference type="InterPro" id="IPR023696">
    <property type="entry name" value="Ureohydrolase_dom_sf"/>
</dbReference>
<reference evidence="6 7" key="1">
    <citation type="journal article" date="2006" name="Science">
        <title>Genome of rice cluster I archaea -- the key methane producers in the rice rhizosphere.</title>
        <authorList>
            <person name="Erkel C."/>
            <person name="Kube M."/>
            <person name="Reinhardt R."/>
            <person name="Liesack W."/>
        </authorList>
    </citation>
    <scope>NUCLEOTIDE SEQUENCE [LARGE SCALE GENOMIC DNA]</scope>
    <source>
        <strain evidence="7">DSM 22066 / NBRC 105507 / MRE50</strain>
    </source>
</reference>
<dbReference type="EC" id="3.5.3.11" evidence="6"/>
<dbReference type="Pfam" id="PF00491">
    <property type="entry name" value="Arginase"/>
    <property type="match status" value="1"/>
</dbReference>
<feature type="binding site" evidence="4">
    <location>
        <position position="215"/>
    </location>
    <ligand>
        <name>Mn(2+)</name>
        <dbReference type="ChEBI" id="CHEBI:29035"/>
        <label>1</label>
    </ligand>
</feature>
<dbReference type="PIRSF" id="PIRSF036979">
    <property type="entry name" value="Arginase"/>
    <property type="match status" value="1"/>
</dbReference>
<dbReference type="PROSITE" id="PS01053">
    <property type="entry name" value="ARGINASE_1"/>
    <property type="match status" value="1"/>
</dbReference>
<keyword evidence="4" id="KW-0464">Manganese</keyword>
<keyword evidence="3 5" id="KW-0378">Hydrolase</keyword>
<evidence type="ECO:0000313" key="6">
    <source>
        <dbReference type="EMBL" id="CAJ35086.1"/>
    </source>
</evidence>
<comment type="similarity">
    <text evidence="1">Belongs to the arginase family. Agmatinase subfamily.</text>
</comment>
<name>Q0W940_METAR</name>
<keyword evidence="2 4" id="KW-0479">Metal-binding</keyword>
<dbReference type="InterPro" id="IPR005925">
    <property type="entry name" value="Agmatinase-rel"/>
</dbReference>
<dbReference type="PROSITE" id="PS51409">
    <property type="entry name" value="ARGINASE_2"/>
    <property type="match status" value="1"/>
</dbReference>
<dbReference type="InterPro" id="IPR020855">
    <property type="entry name" value="Ureohydrolase_Mn_BS"/>
</dbReference>
<dbReference type="OrthoDB" id="7186at2157"/>
<dbReference type="PANTHER" id="PTHR11358:SF26">
    <property type="entry name" value="GUANIDINO ACID HYDROLASE, MITOCHONDRIAL"/>
    <property type="match status" value="1"/>
</dbReference>
<evidence type="ECO:0000256" key="3">
    <source>
        <dbReference type="ARBA" id="ARBA00022801"/>
    </source>
</evidence>
<feature type="binding site" evidence="4">
    <location>
        <position position="105"/>
    </location>
    <ligand>
        <name>Mn(2+)</name>
        <dbReference type="ChEBI" id="CHEBI:29035"/>
        <label>1</label>
    </ligand>
</feature>
<dbReference type="AlphaFoldDB" id="Q0W940"/>
<dbReference type="Proteomes" id="UP000000663">
    <property type="component" value="Chromosome"/>
</dbReference>
<evidence type="ECO:0000313" key="7">
    <source>
        <dbReference type="Proteomes" id="UP000000663"/>
    </source>
</evidence>
<dbReference type="KEGG" id="rci:LRC54"/>
<dbReference type="InterPro" id="IPR006035">
    <property type="entry name" value="Ureohydrolase"/>
</dbReference>
<evidence type="ECO:0000256" key="1">
    <source>
        <dbReference type="ARBA" id="ARBA00009227"/>
    </source>
</evidence>
<keyword evidence="7" id="KW-1185">Reference proteome</keyword>
<evidence type="ECO:0000256" key="2">
    <source>
        <dbReference type="ARBA" id="ARBA00022723"/>
    </source>
</evidence>
<feature type="binding site" evidence="4">
    <location>
        <position position="213"/>
    </location>
    <ligand>
        <name>Mn(2+)</name>
        <dbReference type="ChEBI" id="CHEBI:29035"/>
        <label>1</label>
    </ligand>
</feature>
<feature type="binding site" evidence="4">
    <location>
        <position position="125"/>
    </location>
    <ligand>
        <name>Mn(2+)</name>
        <dbReference type="ChEBI" id="CHEBI:29035"/>
        <label>1</label>
    </ligand>
</feature>
<dbReference type="STRING" id="351160.LRC54"/>
<protein>
    <submittedName>
        <fullName evidence="6">Agmatine ureohydrolase</fullName>
        <ecNumber evidence="6">3.5.3.11</ecNumber>
    </submittedName>
</protein>
<dbReference type="RefSeq" id="WP_012037399.1">
    <property type="nucleotide sequence ID" value="NC_009464.1"/>
</dbReference>
<dbReference type="GO" id="GO:0033389">
    <property type="term" value="P:putrescine biosynthetic process from arginine, via agmatine"/>
    <property type="evidence" value="ECO:0007669"/>
    <property type="project" value="TreeGrafter"/>
</dbReference>
<dbReference type="GO" id="GO:0046872">
    <property type="term" value="F:metal ion binding"/>
    <property type="evidence" value="ECO:0007669"/>
    <property type="project" value="UniProtKB-KW"/>
</dbReference>
<sequence length="288" mass="32339">MNYNIFAEADQSFEDAAFVIYGVPFDNTSSFRAGSRWAPDEMRKMSYNFETYNPDFGVDLTDVPIHDMGNCDTYASIEDTLLEVYQTSKQIVDAGKIPIMMGGEHSLTYPCVESLGKNVGFVVMDAHLDLRTEYRGIKHNHACVSRHVIENLADKYVTIGVRSGPKEEWDYVRDNKDIRAYTNEDVYSRGIEAVLKEADEYLKGCDRIYLSLDMDAIDPSYAPGLGTPEPFGMTPREVRTVIRHFAPITAAFDLVEISPEYDAGSITSVLGAKLIRDFIAAKWKALGH</sequence>
<evidence type="ECO:0000256" key="5">
    <source>
        <dbReference type="RuleBase" id="RU003684"/>
    </source>
</evidence>
<dbReference type="PATRIC" id="fig|351160.9.peg.3179"/>
<accession>Q0W940</accession>
<dbReference type="Gene3D" id="3.40.800.10">
    <property type="entry name" value="Ureohydrolase domain"/>
    <property type="match status" value="1"/>
</dbReference>